<dbReference type="InterPro" id="IPR028116">
    <property type="entry name" value="Cis-CaaD-like"/>
</dbReference>
<dbReference type="Pfam" id="PF14832">
    <property type="entry name" value="Tautomerase_3"/>
    <property type="match status" value="1"/>
</dbReference>
<evidence type="ECO:0000259" key="1">
    <source>
        <dbReference type="Pfam" id="PF14832"/>
    </source>
</evidence>
<sequence>MPMWHVHYPRGVYDAADRKAFSARVTELYHGRAGLPRFYVSVAFHEYEPDQFFVGGEPAERFVRIWIDQIAYQNTDPERQRRWMGTLNGWLAAFLTERGLSSEIHVDNTPTDFWTIDGHLPPPVGSADFERWVAENKTSPVGMSTSDHAGA</sequence>
<dbReference type="EMBL" id="QUNO01000008">
    <property type="protein sequence ID" value="REH44543.1"/>
    <property type="molecule type" value="Genomic_DNA"/>
</dbReference>
<comment type="caution">
    <text evidence="2">The sequence shown here is derived from an EMBL/GenBank/DDBJ whole genome shotgun (WGS) entry which is preliminary data.</text>
</comment>
<accession>A0A3E0HFL9</accession>
<dbReference type="AlphaFoldDB" id="A0A3E0HFL9"/>
<organism evidence="2 3">
    <name type="scientific">Kutzneria buriramensis</name>
    <dbReference type="NCBI Taxonomy" id="1045776"/>
    <lineage>
        <taxon>Bacteria</taxon>
        <taxon>Bacillati</taxon>
        <taxon>Actinomycetota</taxon>
        <taxon>Actinomycetes</taxon>
        <taxon>Pseudonocardiales</taxon>
        <taxon>Pseudonocardiaceae</taxon>
        <taxon>Kutzneria</taxon>
    </lineage>
</organism>
<name>A0A3E0HFL9_9PSEU</name>
<dbReference type="OrthoDB" id="7595039at2"/>
<gene>
    <name evidence="2" type="ORF">BCF44_10823</name>
</gene>
<protein>
    <submittedName>
        <fullName evidence="2">Phenylpyruvate tautomerase PptA (4-oxalocrotonate tautomerase family)</fullName>
    </submittedName>
</protein>
<reference evidence="2 3" key="1">
    <citation type="submission" date="2018-08" db="EMBL/GenBank/DDBJ databases">
        <title>Genomic Encyclopedia of Archaeal and Bacterial Type Strains, Phase II (KMG-II): from individual species to whole genera.</title>
        <authorList>
            <person name="Goeker M."/>
        </authorList>
    </citation>
    <scope>NUCLEOTIDE SEQUENCE [LARGE SCALE GENOMIC DNA]</scope>
    <source>
        <strain evidence="2 3">DSM 45791</strain>
    </source>
</reference>
<dbReference type="InterPro" id="IPR014347">
    <property type="entry name" value="Tautomerase/MIF_sf"/>
</dbReference>
<dbReference type="Proteomes" id="UP000256269">
    <property type="component" value="Unassembled WGS sequence"/>
</dbReference>
<proteinExistence type="predicted"/>
<evidence type="ECO:0000313" key="2">
    <source>
        <dbReference type="EMBL" id="REH44543.1"/>
    </source>
</evidence>
<dbReference type="Gene3D" id="3.30.429.10">
    <property type="entry name" value="Macrophage Migration Inhibitory Factor"/>
    <property type="match status" value="1"/>
</dbReference>
<dbReference type="RefSeq" id="WP_116176501.1">
    <property type="nucleotide sequence ID" value="NZ_CP144375.1"/>
</dbReference>
<feature type="domain" description="Tautomerase cis-CaaD-like" evidence="1">
    <location>
        <begin position="1"/>
        <end position="137"/>
    </location>
</feature>
<keyword evidence="3" id="KW-1185">Reference proteome</keyword>
<evidence type="ECO:0000313" key="3">
    <source>
        <dbReference type="Proteomes" id="UP000256269"/>
    </source>
</evidence>
<keyword evidence="2" id="KW-0670">Pyruvate</keyword>
<dbReference type="SUPFAM" id="SSF55331">
    <property type="entry name" value="Tautomerase/MIF"/>
    <property type="match status" value="1"/>
</dbReference>